<evidence type="ECO:0000313" key="2">
    <source>
        <dbReference type="Proteomes" id="UP000178935"/>
    </source>
</evidence>
<accession>A0A1G2JKP6</accession>
<organism evidence="1 2">
    <name type="scientific">Candidatus Staskawiczbacteria bacterium RIFOXYD1_FULL_32_13</name>
    <dbReference type="NCBI Taxonomy" id="1802234"/>
    <lineage>
        <taxon>Bacteria</taxon>
        <taxon>Candidatus Staskawicziibacteriota</taxon>
    </lineage>
</organism>
<name>A0A1G2JKP6_9BACT</name>
<protein>
    <submittedName>
        <fullName evidence="1">Uncharacterized protein</fullName>
    </submittedName>
</protein>
<proteinExistence type="predicted"/>
<sequence>MKYTGQFPKYEFSEIRRLNPYWSSLVCFHKTIKGRNSLHPRLIRKWFGKLIDQDDYVMEDRNEVINYAIMLASGNA</sequence>
<gene>
    <name evidence="1" type="ORF">A2561_03335</name>
</gene>
<dbReference type="EMBL" id="MHPU01000039">
    <property type="protein sequence ID" value="OGZ87699.1"/>
    <property type="molecule type" value="Genomic_DNA"/>
</dbReference>
<reference evidence="1 2" key="1">
    <citation type="journal article" date="2016" name="Nat. Commun.">
        <title>Thousands of microbial genomes shed light on interconnected biogeochemical processes in an aquifer system.</title>
        <authorList>
            <person name="Anantharaman K."/>
            <person name="Brown C.T."/>
            <person name="Hug L.A."/>
            <person name="Sharon I."/>
            <person name="Castelle C.J."/>
            <person name="Probst A.J."/>
            <person name="Thomas B.C."/>
            <person name="Singh A."/>
            <person name="Wilkins M.J."/>
            <person name="Karaoz U."/>
            <person name="Brodie E.L."/>
            <person name="Williams K.H."/>
            <person name="Hubbard S.S."/>
            <person name="Banfield J.F."/>
        </authorList>
    </citation>
    <scope>NUCLEOTIDE SEQUENCE [LARGE SCALE GENOMIC DNA]</scope>
</reference>
<dbReference type="AlphaFoldDB" id="A0A1G2JKP6"/>
<evidence type="ECO:0000313" key="1">
    <source>
        <dbReference type="EMBL" id="OGZ87699.1"/>
    </source>
</evidence>
<dbReference type="Proteomes" id="UP000178935">
    <property type="component" value="Unassembled WGS sequence"/>
</dbReference>
<comment type="caution">
    <text evidence="1">The sequence shown here is derived from an EMBL/GenBank/DDBJ whole genome shotgun (WGS) entry which is preliminary data.</text>
</comment>